<accession>A0AAE3GBB5</accession>
<feature type="chain" id="PRO_5042211776" evidence="5">
    <location>
        <begin position="30"/>
        <end position="347"/>
    </location>
</feature>
<dbReference type="InterPro" id="IPR051313">
    <property type="entry name" value="Bact_iron-sidero_bind"/>
</dbReference>
<dbReference type="PROSITE" id="PS00099">
    <property type="entry name" value="THIOLASE_3"/>
    <property type="match status" value="1"/>
</dbReference>
<comment type="similarity">
    <text evidence="2">Belongs to the bacterial solute-binding protein 8 family.</text>
</comment>
<keyword evidence="3" id="KW-0813">Transport</keyword>
<dbReference type="InterPro" id="IPR020610">
    <property type="entry name" value="Thiolase_AS"/>
</dbReference>
<dbReference type="GO" id="GO:1901678">
    <property type="term" value="P:iron coordination entity transport"/>
    <property type="evidence" value="ECO:0007669"/>
    <property type="project" value="UniProtKB-ARBA"/>
</dbReference>
<evidence type="ECO:0000256" key="3">
    <source>
        <dbReference type="ARBA" id="ARBA00022448"/>
    </source>
</evidence>
<name>A0AAE3GBB5_9PSEU</name>
<dbReference type="Pfam" id="PF01497">
    <property type="entry name" value="Peripla_BP_2"/>
    <property type="match status" value="1"/>
</dbReference>
<gene>
    <name evidence="7" type="ORF">LX83_000774</name>
</gene>
<keyword evidence="4 5" id="KW-0732">Signal</keyword>
<comment type="subcellular location">
    <subcellularLocation>
        <location evidence="1">Cell envelope</location>
    </subcellularLocation>
</comment>
<evidence type="ECO:0000313" key="7">
    <source>
        <dbReference type="EMBL" id="MCP2163934.1"/>
    </source>
</evidence>
<feature type="domain" description="Fe/B12 periplasmic-binding" evidence="6">
    <location>
        <begin position="71"/>
        <end position="347"/>
    </location>
</feature>
<dbReference type="EMBL" id="JAMTCK010000002">
    <property type="protein sequence ID" value="MCP2163934.1"/>
    <property type="molecule type" value="Genomic_DNA"/>
</dbReference>
<dbReference type="PANTHER" id="PTHR30532">
    <property type="entry name" value="IRON III DICITRATE-BINDING PERIPLASMIC PROTEIN"/>
    <property type="match status" value="1"/>
</dbReference>
<evidence type="ECO:0000313" key="8">
    <source>
        <dbReference type="Proteomes" id="UP001206128"/>
    </source>
</evidence>
<evidence type="ECO:0000256" key="5">
    <source>
        <dbReference type="SAM" id="SignalP"/>
    </source>
</evidence>
<dbReference type="PROSITE" id="PS50983">
    <property type="entry name" value="FE_B12_PBP"/>
    <property type="match status" value="1"/>
</dbReference>
<reference evidence="7" key="1">
    <citation type="submission" date="2022-06" db="EMBL/GenBank/DDBJ databases">
        <title>Genomic Encyclopedia of Archaeal and Bacterial Type Strains, Phase II (KMG-II): from individual species to whole genera.</title>
        <authorList>
            <person name="Goeker M."/>
        </authorList>
    </citation>
    <scope>NUCLEOTIDE SEQUENCE</scope>
    <source>
        <strain evidence="7">DSM 43935</strain>
    </source>
</reference>
<dbReference type="PROSITE" id="PS51318">
    <property type="entry name" value="TAT"/>
    <property type="match status" value="1"/>
</dbReference>
<dbReference type="GO" id="GO:0030288">
    <property type="term" value="C:outer membrane-bounded periplasmic space"/>
    <property type="evidence" value="ECO:0007669"/>
    <property type="project" value="TreeGrafter"/>
</dbReference>
<protein>
    <submittedName>
        <fullName evidence="7">Iron complex transport system substrate-binding protein</fullName>
    </submittedName>
</protein>
<dbReference type="Proteomes" id="UP001206128">
    <property type="component" value="Unassembled WGS sequence"/>
</dbReference>
<dbReference type="InterPro" id="IPR002491">
    <property type="entry name" value="ABC_transptr_periplasmic_BD"/>
</dbReference>
<feature type="signal peptide" evidence="5">
    <location>
        <begin position="1"/>
        <end position="29"/>
    </location>
</feature>
<dbReference type="RefSeq" id="WP_253767115.1">
    <property type="nucleotide sequence ID" value="NZ_JAMTCK010000002.1"/>
</dbReference>
<comment type="caution">
    <text evidence="7">The sequence shown here is derived from an EMBL/GenBank/DDBJ whole genome shotgun (WGS) entry which is preliminary data.</text>
</comment>
<organism evidence="7 8">
    <name type="scientific">Goodfellowiella coeruleoviolacea</name>
    <dbReference type="NCBI Taxonomy" id="334858"/>
    <lineage>
        <taxon>Bacteria</taxon>
        <taxon>Bacillati</taxon>
        <taxon>Actinomycetota</taxon>
        <taxon>Actinomycetes</taxon>
        <taxon>Pseudonocardiales</taxon>
        <taxon>Pseudonocardiaceae</taxon>
        <taxon>Goodfellowiella</taxon>
    </lineage>
</organism>
<dbReference type="GO" id="GO:0016747">
    <property type="term" value="F:acyltransferase activity, transferring groups other than amino-acyl groups"/>
    <property type="evidence" value="ECO:0007669"/>
    <property type="project" value="InterPro"/>
</dbReference>
<keyword evidence="8" id="KW-1185">Reference proteome</keyword>
<evidence type="ECO:0000256" key="1">
    <source>
        <dbReference type="ARBA" id="ARBA00004196"/>
    </source>
</evidence>
<dbReference type="Gene3D" id="3.40.50.1980">
    <property type="entry name" value="Nitrogenase molybdenum iron protein domain"/>
    <property type="match status" value="2"/>
</dbReference>
<evidence type="ECO:0000256" key="4">
    <source>
        <dbReference type="ARBA" id="ARBA00022729"/>
    </source>
</evidence>
<dbReference type="InterPro" id="IPR006311">
    <property type="entry name" value="TAT_signal"/>
</dbReference>
<sequence>MPNARVPRLSRRGLLAAGGSLALGALVSACGGGGSGSGSTGSSGTASSGNSGGWSFTDDRGVTVRADATPRNIVAFVGTAAALHDYGVECSAVFGPTKDKDGKADVQAGEIDVDKVLVLGNNWGEFNIEKFASLQPDLLVAPMYSKDTLWYVPDESKDKILGLAPSVGINTANTSLPVPIQRHEELARALGADLSAPKVTDAKARFDQASEALRQATSANGGIRVLACSASPDLFYVAAPDVLTDLRYFKELGVDFVVPDQLGAGVFFENLSWENANKYQADVLFLDNRTASLQPPALAAKPTWNSLPAVAANQVVPWVYEPRYSHAGCAPLLEALAKAIQGARKLG</sequence>
<evidence type="ECO:0000256" key="2">
    <source>
        <dbReference type="ARBA" id="ARBA00008814"/>
    </source>
</evidence>
<proteinExistence type="inferred from homology"/>
<dbReference type="SUPFAM" id="SSF53807">
    <property type="entry name" value="Helical backbone' metal receptor"/>
    <property type="match status" value="1"/>
</dbReference>
<dbReference type="AlphaFoldDB" id="A0AAE3GBB5"/>
<evidence type="ECO:0000259" key="6">
    <source>
        <dbReference type="PROSITE" id="PS50983"/>
    </source>
</evidence>
<dbReference type="PANTHER" id="PTHR30532:SF24">
    <property type="entry name" value="FERRIC ENTEROBACTIN-BINDING PERIPLASMIC PROTEIN FEPB"/>
    <property type="match status" value="1"/>
</dbReference>
<dbReference type="PROSITE" id="PS51257">
    <property type="entry name" value="PROKAR_LIPOPROTEIN"/>
    <property type="match status" value="1"/>
</dbReference>